<keyword evidence="3" id="KW-1185">Reference proteome</keyword>
<gene>
    <name evidence="2" type="ORF">B2M20_05565</name>
</gene>
<proteinExistence type="predicted"/>
<dbReference type="RefSeq" id="WP_079446082.1">
    <property type="nucleotide sequence ID" value="NZ_MWPQ01000025.1"/>
</dbReference>
<dbReference type="AlphaFoldDB" id="A0A1V4I0I7"/>
<feature type="region of interest" description="Disordered" evidence="1">
    <location>
        <begin position="44"/>
        <end position="64"/>
    </location>
</feature>
<name>A0A1V4I0I7_NITVU</name>
<sequence length="122" mass="14694">MKYTKQALQRYLQSRQESWASYTPLVEAPEAWIDQFDGIELGFDHNRRGRPQAQRSRNPRTFQSRQAAEFAQEEVVRFRYHFDTRQVPKAVRDEFIKAAMGFYPSAKDETVWDYLRMNRKRL</sequence>
<evidence type="ECO:0000313" key="2">
    <source>
        <dbReference type="EMBL" id="OPH83625.1"/>
    </source>
</evidence>
<accession>A0A1V4I0I7</accession>
<dbReference type="STRING" id="29421.B2M20_05565"/>
<feature type="compositionally biased region" description="Polar residues" evidence="1">
    <location>
        <begin position="53"/>
        <end position="64"/>
    </location>
</feature>
<reference evidence="2 3" key="1">
    <citation type="submission" date="2017-02" db="EMBL/GenBank/DDBJ databases">
        <title>Genome sequence of the nitrite-oxidizing bacterium Nitrobacter vulgaris strain Ab1.</title>
        <authorList>
            <person name="Mellbye B.L."/>
            <person name="Davis E.W."/>
            <person name="Spieck E."/>
            <person name="Chang J.H."/>
            <person name="Bottomley P.J."/>
            <person name="Sayavedra-Soto L.A."/>
        </authorList>
    </citation>
    <scope>NUCLEOTIDE SEQUENCE [LARGE SCALE GENOMIC DNA]</scope>
    <source>
        <strain evidence="2 3">Ab1</strain>
    </source>
</reference>
<dbReference type="Proteomes" id="UP000189940">
    <property type="component" value="Unassembled WGS sequence"/>
</dbReference>
<organism evidence="2 3">
    <name type="scientific">Nitrobacter vulgaris</name>
    <dbReference type="NCBI Taxonomy" id="29421"/>
    <lineage>
        <taxon>Bacteria</taxon>
        <taxon>Pseudomonadati</taxon>
        <taxon>Pseudomonadota</taxon>
        <taxon>Alphaproteobacteria</taxon>
        <taxon>Hyphomicrobiales</taxon>
        <taxon>Nitrobacteraceae</taxon>
        <taxon>Nitrobacter</taxon>
    </lineage>
</organism>
<dbReference type="EMBL" id="MWPQ01000025">
    <property type="protein sequence ID" value="OPH83625.1"/>
    <property type="molecule type" value="Genomic_DNA"/>
</dbReference>
<evidence type="ECO:0000256" key="1">
    <source>
        <dbReference type="SAM" id="MobiDB-lite"/>
    </source>
</evidence>
<protein>
    <submittedName>
        <fullName evidence="2">Uncharacterized protein</fullName>
    </submittedName>
</protein>
<comment type="caution">
    <text evidence="2">The sequence shown here is derived from an EMBL/GenBank/DDBJ whole genome shotgun (WGS) entry which is preliminary data.</text>
</comment>
<evidence type="ECO:0000313" key="3">
    <source>
        <dbReference type="Proteomes" id="UP000189940"/>
    </source>
</evidence>